<dbReference type="PANTHER" id="PTHR39344:SF1">
    <property type="entry name" value="UPF0182 PROTEIN SLL1060"/>
    <property type="match status" value="1"/>
</dbReference>
<reference evidence="8" key="1">
    <citation type="journal article" date="2019" name="Int. J. Syst. Evol. Microbiol.">
        <title>The Global Catalogue of Microorganisms (GCM) 10K type strain sequencing project: providing services to taxonomists for standard genome sequencing and annotation.</title>
        <authorList>
            <consortium name="The Broad Institute Genomics Platform"/>
            <consortium name="The Broad Institute Genome Sequencing Center for Infectious Disease"/>
            <person name="Wu L."/>
            <person name="Ma J."/>
        </authorList>
    </citation>
    <scope>NUCLEOTIDE SEQUENCE [LARGE SCALE GENOMIC DNA]</scope>
    <source>
        <strain evidence="8">NBRC 106593</strain>
    </source>
</reference>
<keyword evidence="3 5" id="KW-1133">Transmembrane helix</keyword>
<evidence type="ECO:0000256" key="3">
    <source>
        <dbReference type="ARBA" id="ARBA00022989"/>
    </source>
</evidence>
<evidence type="ECO:0000313" key="7">
    <source>
        <dbReference type="EMBL" id="MFC6713079.1"/>
    </source>
</evidence>
<feature type="region of interest" description="Disordered" evidence="6">
    <location>
        <begin position="499"/>
        <end position="519"/>
    </location>
</feature>
<sequence length="1009" mass="108953">MSADDDFDEADQSTRRAPLMRRSRLIWVWILAALLVLVILLNVWSNLWTDKLWFDSVGYSSVFRTELTSKVLLFLLGGLIAGGLIYGSQLLAYRRRPIYAPSTPELETMDRYRELLEPFRKVSFVAVPVFFGLFAGSIASSQWQTALLWLNRTPFGQTDPQFHKDLGFFVFTLPWLEFLVSFLTLALILALIAALVTHYIYGGISIGPGGVHVSPIARIQLGVLFAVLILVRGVAYWLARYAQTTADTRKFTGMDYTGEHAVLPTKAILAFACLLCAALFIAAIWTRTWRLPVIALAMLVVVAVGLGGIYPALMDSFRVQPNAQTLQSRFISQNMAATRAAYGLTDVATTQYNPVQTTRSGQLSNDSATVGNIRLMDPSVVSPTFQQLQGSLNYYQFQDSLDVDRYQVDGQNQDTVVGVRELDLSKVPAAQRNWVNEHTVYTHGYGVVAAKGNSQTVNGEPVFIEKDMPSTGALSPYEARVYFGESSPEYSIVSATGNRELDYPTDGTGSGEQRTSYKGSGGVDIGNPINRFAYALKYREINFLLTDAIGSTSKLLDNRNPVDRVKKVAPWLTVDGDPYPVVVDGRVKWIVDGYTTTARYPNSEMTSLGDATSDSVTATASNVRGINAGQVNYIRNSVKATVDAYDGSITLYAWDESDPILKTWSKAFGGTVKPLSAISGSLMAHMRYPEDLFKVQRELMAKYHVSTASDFFSGGDFWSVPDDPTQGSTNAQQPPYYLSMAMPGESTPTFSLTTNFVPVGDTKNNLTAFMAVDANAGSTAGQKSSTYGKFKILKMPSNATVTGPQNFQNQLRSSSAYSASYKQTLSQFITSNTQSSASIVQGNLLTVPVGGGVLYVEPLYVKSTSSTPYPLLRAVVVGFGKQVAWGATLQEALNTLFGGSSGATAGDAAIATDSTGSTSSGSGDGDGGSGSTATPTPTPTPSTSGSNPPATGNRTLPQVINEIQQTYDQSEAALKAGDWTAYGAAQEKLKTLIAEAEKLSTSSAAPSTK</sequence>
<accession>A0ABW2AQ76</accession>
<gene>
    <name evidence="7" type="ORF">ACFQBT_04130</name>
</gene>
<dbReference type="Proteomes" id="UP001596356">
    <property type="component" value="Unassembled WGS sequence"/>
</dbReference>
<evidence type="ECO:0000256" key="2">
    <source>
        <dbReference type="ARBA" id="ARBA00022692"/>
    </source>
</evidence>
<feature type="transmembrane region" description="Helical" evidence="5">
    <location>
        <begin position="221"/>
        <end position="239"/>
    </location>
</feature>
<feature type="transmembrane region" description="Helical" evidence="5">
    <location>
        <begin position="122"/>
        <end position="143"/>
    </location>
</feature>
<feature type="transmembrane region" description="Helical" evidence="5">
    <location>
        <begin position="267"/>
        <end position="286"/>
    </location>
</feature>
<comment type="similarity">
    <text evidence="5">Belongs to the UPF0182 family.</text>
</comment>
<comment type="subcellular location">
    <subcellularLocation>
        <location evidence="5">Cell membrane</location>
        <topology evidence="5">Multi-pass membrane protein</topology>
    </subcellularLocation>
</comment>
<protein>
    <recommendedName>
        <fullName evidence="5">UPF0182 protein ACFQBT_04130</fullName>
    </recommendedName>
</protein>
<name>A0ABW2AQ76_9MICO</name>
<feature type="region of interest" description="Disordered" evidence="6">
    <location>
        <begin position="908"/>
        <end position="959"/>
    </location>
</feature>
<dbReference type="PANTHER" id="PTHR39344">
    <property type="entry name" value="UPF0182 PROTEIN SLL1060"/>
    <property type="match status" value="1"/>
</dbReference>
<dbReference type="Pfam" id="PF03699">
    <property type="entry name" value="UPF0182"/>
    <property type="match status" value="1"/>
</dbReference>
<feature type="compositionally biased region" description="Low complexity" evidence="6">
    <location>
        <begin position="908"/>
        <end position="921"/>
    </location>
</feature>
<keyword evidence="8" id="KW-1185">Reference proteome</keyword>
<feature type="transmembrane region" description="Helical" evidence="5">
    <location>
        <begin position="178"/>
        <end position="201"/>
    </location>
</feature>
<evidence type="ECO:0000313" key="8">
    <source>
        <dbReference type="Proteomes" id="UP001596356"/>
    </source>
</evidence>
<dbReference type="RefSeq" id="WP_377820606.1">
    <property type="nucleotide sequence ID" value="NZ_JBHSWJ010000002.1"/>
</dbReference>
<proteinExistence type="inferred from homology"/>
<feature type="transmembrane region" description="Helical" evidence="5">
    <location>
        <begin position="25"/>
        <end position="47"/>
    </location>
</feature>
<dbReference type="EMBL" id="JBHSWJ010000002">
    <property type="protein sequence ID" value="MFC6713079.1"/>
    <property type="molecule type" value="Genomic_DNA"/>
</dbReference>
<dbReference type="InterPro" id="IPR005372">
    <property type="entry name" value="UPF0182"/>
</dbReference>
<feature type="transmembrane region" description="Helical" evidence="5">
    <location>
        <begin position="293"/>
        <end position="313"/>
    </location>
</feature>
<comment type="caution">
    <text evidence="7">The sequence shown here is derived from an EMBL/GenBank/DDBJ whole genome shotgun (WGS) entry which is preliminary data.</text>
</comment>
<keyword evidence="4 5" id="KW-0472">Membrane</keyword>
<evidence type="ECO:0000256" key="4">
    <source>
        <dbReference type="ARBA" id="ARBA00023136"/>
    </source>
</evidence>
<evidence type="ECO:0000256" key="5">
    <source>
        <dbReference type="HAMAP-Rule" id="MF_01600"/>
    </source>
</evidence>
<evidence type="ECO:0000256" key="1">
    <source>
        <dbReference type="ARBA" id="ARBA00022475"/>
    </source>
</evidence>
<feature type="compositionally biased region" description="Low complexity" evidence="6">
    <location>
        <begin position="931"/>
        <end position="952"/>
    </location>
</feature>
<feature type="transmembrane region" description="Helical" evidence="5">
    <location>
        <begin position="67"/>
        <end position="86"/>
    </location>
</feature>
<keyword evidence="1 5" id="KW-1003">Cell membrane</keyword>
<keyword evidence="2 5" id="KW-0812">Transmembrane</keyword>
<dbReference type="HAMAP" id="MF_01600">
    <property type="entry name" value="UPF0182"/>
    <property type="match status" value="1"/>
</dbReference>
<evidence type="ECO:0000256" key="6">
    <source>
        <dbReference type="SAM" id="MobiDB-lite"/>
    </source>
</evidence>
<organism evidence="7 8">
    <name type="scientific">Branchiibius cervicis</name>
    <dbReference type="NCBI Taxonomy" id="908252"/>
    <lineage>
        <taxon>Bacteria</taxon>
        <taxon>Bacillati</taxon>
        <taxon>Actinomycetota</taxon>
        <taxon>Actinomycetes</taxon>
        <taxon>Micrococcales</taxon>
        <taxon>Dermacoccaceae</taxon>
        <taxon>Branchiibius</taxon>
    </lineage>
</organism>